<reference evidence="6" key="3">
    <citation type="submission" date="2016-03" db="UniProtKB">
        <authorList>
            <consortium name="EnsemblProtists"/>
        </authorList>
    </citation>
    <scope>IDENTIFICATION</scope>
</reference>
<name>L1JKD2_GUITC</name>
<sequence>MAAARWQISLLIHRGTIKVLADLEESMYERSGYSNNAHAACTLTIRRASDSLLTRLDLESKLEGHQSCVNALAFNRNGDLLASGCINSRVLIWHAGASRLVSSISTRHSGCIFGLEFARGAMDHSIWSCSKDGTIFLSHVDGVCSERPTIRHSESALQVLTDPLYPHVVLSCSSDGTVRQVDSRSPGSCGEEEENRANVLIDHRRLAEGKRSAEVLTMDINPCRPELLTTGGNESVVRSFDRRMLSVKGSSSSYEAREVEPVSCWSPHHLSGHKGRSFKGKVVTCVKYDEGGTSLLASFNRDRIYLLHPHHGDQFTQFVADEDKEATGEALPSQPSQRGSEQEHFTDSGNPALNFLSQTLQAVAQRRPIVLSDDEGTYSNLTVDMDGKLRFNSTDLIHRSLQRPVPSRAEQEHAAAGRSLHAAAERDGCEEETHAESGHNEQTGRNKPDEQEKERKSKTGKFSMRYQGHLSVRGLHNVIFFGSEEQYVVHLGQSKREAVHVIQCW</sequence>
<dbReference type="PROSITE" id="PS50294">
    <property type="entry name" value="WD_REPEATS_REGION"/>
    <property type="match status" value="1"/>
</dbReference>
<evidence type="ECO:0000313" key="7">
    <source>
        <dbReference type="Proteomes" id="UP000011087"/>
    </source>
</evidence>
<reference evidence="5 7" key="1">
    <citation type="journal article" date="2012" name="Nature">
        <title>Algal genomes reveal evolutionary mosaicism and the fate of nucleomorphs.</title>
        <authorList>
            <consortium name="DOE Joint Genome Institute"/>
            <person name="Curtis B.A."/>
            <person name="Tanifuji G."/>
            <person name="Burki F."/>
            <person name="Gruber A."/>
            <person name="Irimia M."/>
            <person name="Maruyama S."/>
            <person name="Arias M.C."/>
            <person name="Ball S.G."/>
            <person name="Gile G.H."/>
            <person name="Hirakawa Y."/>
            <person name="Hopkins J.F."/>
            <person name="Kuo A."/>
            <person name="Rensing S.A."/>
            <person name="Schmutz J."/>
            <person name="Symeonidi A."/>
            <person name="Elias M."/>
            <person name="Eveleigh R.J."/>
            <person name="Herman E.K."/>
            <person name="Klute M.J."/>
            <person name="Nakayama T."/>
            <person name="Obornik M."/>
            <person name="Reyes-Prieto A."/>
            <person name="Armbrust E.V."/>
            <person name="Aves S.J."/>
            <person name="Beiko R.G."/>
            <person name="Coutinho P."/>
            <person name="Dacks J.B."/>
            <person name="Durnford D.G."/>
            <person name="Fast N.M."/>
            <person name="Green B.R."/>
            <person name="Grisdale C.J."/>
            <person name="Hempel F."/>
            <person name="Henrissat B."/>
            <person name="Hoppner M.P."/>
            <person name="Ishida K."/>
            <person name="Kim E."/>
            <person name="Koreny L."/>
            <person name="Kroth P.G."/>
            <person name="Liu Y."/>
            <person name="Malik S.B."/>
            <person name="Maier U.G."/>
            <person name="McRose D."/>
            <person name="Mock T."/>
            <person name="Neilson J.A."/>
            <person name="Onodera N.T."/>
            <person name="Poole A.M."/>
            <person name="Pritham E.J."/>
            <person name="Richards T.A."/>
            <person name="Rocap G."/>
            <person name="Roy S.W."/>
            <person name="Sarai C."/>
            <person name="Schaack S."/>
            <person name="Shirato S."/>
            <person name="Slamovits C.H."/>
            <person name="Spencer D.F."/>
            <person name="Suzuki S."/>
            <person name="Worden A.Z."/>
            <person name="Zauner S."/>
            <person name="Barry K."/>
            <person name="Bell C."/>
            <person name="Bharti A.K."/>
            <person name="Crow J.A."/>
            <person name="Grimwood J."/>
            <person name="Kramer R."/>
            <person name="Lindquist E."/>
            <person name="Lucas S."/>
            <person name="Salamov A."/>
            <person name="McFadden G.I."/>
            <person name="Lane C.E."/>
            <person name="Keeling P.J."/>
            <person name="Gray M.W."/>
            <person name="Grigoriev I.V."/>
            <person name="Archibald J.M."/>
        </authorList>
    </citation>
    <scope>NUCLEOTIDE SEQUENCE</scope>
    <source>
        <strain evidence="5 7">CCMP2712</strain>
    </source>
</reference>
<dbReference type="GO" id="GO:0005737">
    <property type="term" value="C:cytoplasm"/>
    <property type="evidence" value="ECO:0007669"/>
    <property type="project" value="TreeGrafter"/>
</dbReference>
<dbReference type="InterPro" id="IPR001680">
    <property type="entry name" value="WD40_rpt"/>
</dbReference>
<evidence type="ECO:0000256" key="2">
    <source>
        <dbReference type="ARBA" id="ARBA00022737"/>
    </source>
</evidence>
<dbReference type="InterPro" id="IPR045151">
    <property type="entry name" value="DCAF8"/>
</dbReference>
<feature type="region of interest" description="Disordered" evidence="4">
    <location>
        <begin position="401"/>
        <end position="465"/>
    </location>
</feature>
<keyword evidence="1 3" id="KW-0853">WD repeat</keyword>
<dbReference type="PANTHER" id="PTHR15574">
    <property type="entry name" value="WD REPEAT DOMAIN-CONTAINING FAMILY"/>
    <property type="match status" value="1"/>
</dbReference>
<keyword evidence="7" id="KW-1185">Reference proteome</keyword>
<dbReference type="GO" id="GO:0080008">
    <property type="term" value="C:Cul4-RING E3 ubiquitin ligase complex"/>
    <property type="evidence" value="ECO:0007669"/>
    <property type="project" value="TreeGrafter"/>
</dbReference>
<keyword evidence="2" id="KW-0677">Repeat</keyword>
<evidence type="ECO:0000256" key="4">
    <source>
        <dbReference type="SAM" id="MobiDB-lite"/>
    </source>
</evidence>
<evidence type="ECO:0000313" key="6">
    <source>
        <dbReference type="EnsemblProtists" id="EKX48762"/>
    </source>
</evidence>
<dbReference type="EMBL" id="JH992984">
    <property type="protein sequence ID" value="EKX48762.1"/>
    <property type="molecule type" value="Genomic_DNA"/>
</dbReference>
<organism evidence="5">
    <name type="scientific">Guillardia theta (strain CCMP2712)</name>
    <name type="common">Cryptophyte</name>
    <dbReference type="NCBI Taxonomy" id="905079"/>
    <lineage>
        <taxon>Eukaryota</taxon>
        <taxon>Cryptophyceae</taxon>
        <taxon>Pyrenomonadales</taxon>
        <taxon>Geminigeraceae</taxon>
        <taxon>Guillardia</taxon>
    </lineage>
</organism>
<dbReference type="KEGG" id="gtt:GUITHDRAFT_136435"/>
<feature type="region of interest" description="Disordered" evidence="4">
    <location>
        <begin position="324"/>
        <end position="352"/>
    </location>
</feature>
<reference evidence="7" key="2">
    <citation type="submission" date="2012-11" db="EMBL/GenBank/DDBJ databases">
        <authorList>
            <person name="Kuo A."/>
            <person name="Curtis B.A."/>
            <person name="Tanifuji G."/>
            <person name="Burki F."/>
            <person name="Gruber A."/>
            <person name="Irimia M."/>
            <person name="Maruyama S."/>
            <person name="Arias M.C."/>
            <person name="Ball S.G."/>
            <person name="Gile G.H."/>
            <person name="Hirakawa Y."/>
            <person name="Hopkins J.F."/>
            <person name="Rensing S.A."/>
            <person name="Schmutz J."/>
            <person name="Symeonidi A."/>
            <person name="Elias M."/>
            <person name="Eveleigh R.J."/>
            <person name="Herman E.K."/>
            <person name="Klute M.J."/>
            <person name="Nakayama T."/>
            <person name="Obornik M."/>
            <person name="Reyes-Prieto A."/>
            <person name="Armbrust E.V."/>
            <person name="Aves S.J."/>
            <person name="Beiko R.G."/>
            <person name="Coutinho P."/>
            <person name="Dacks J.B."/>
            <person name="Durnford D.G."/>
            <person name="Fast N.M."/>
            <person name="Green B.R."/>
            <person name="Grisdale C."/>
            <person name="Hempe F."/>
            <person name="Henrissat B."/>
            <person name="Hoppner M.P."/>
            <person name="Ishida K.-I."/>
            <person name="Kim E."/>
            <person name="Koreny L."/>
            <person name="Kroth P.G."/>
            <person name="Liu Y."/>
            <person name="Malik S.-B."/>
            <person name="Maier U.G."/>
            <person name="McRose D."/>
            <person name="Mock T."/>
            <person name="Neilson J.A."/>
            <person name="Onodera N.T."/>
            <person name="Poole A.M."/>
            <person name="Pritham E.J."/>
            <person name="Richards T.A."/>
            <person name="Rocap G."/>
            <person name="Roy S.W."/>
            <person name="Sarai C."/>
            <person name="Schaack S."/>
            <person name="Shirato S."/>
            <person name="Slamovits C.H."/>
            <person name="Spencer D.F."/>
            <person name="Suzuki S."/>
            <person name="Worden A.Z."/>
            <person name="Zauner S."/>
            <person name="Barry K."/>
            <person name="Bell C."/>
            <person name="Bharti A.K."/>
            <person name="Crow J.A."/>
            <person name="Grimwood J."/>
            <person name="Kramer R."/>
            <person name="Lindquist E."/>
            <person name="Lucas S."/>
            <person name="Salamov A."/>
            <person name="McFadden G.I."/>
            <person name="Lane C.E."/>
            <person name="Keeling P.J."/>
            <person name="Gray M.W."/>
            <person name="Grigoriev I.V."/>
            <person name="Archibald J.M."/>
        </authorList>
    </citation>
    <scope>NUCLEOTIDE SEQUENCE</scope>
    <source>
        <strain evidence="7">CCMP2712</strain>
    </source>
</reference>
<gene>
    <name evidence="5" type="ORF">GUITHDRAFT_136435</name>
</gene>
<dbReference type="PaxDb" id="55529-EKX48762"/>
<feature type="repeat" description="WD" evidence="3">
    <location>
        <begin position="62"/>
        <end position="103"/>
    </location>
</feature>
<dbReference type="Proteomes" id="UP000011087">
    <property type="component" value="Unassembled WGS sequence"/>
</dbReference>
<dbReference type="SMART" id="SM00320">
    <property type="entry name" value="WD40"/>
    <property type="match status" value="5"/>
</dbReference>
<dbReference type="PROSITE" id="PS50082">
    <property type="entry name" value="WD_REPEATS_2"/>
    <property type="match status" value="1"/>
</dbReference>
<dbReference type="OrthoDB" id="4869960at2759"/>
<dbReference type="HOGENOM" id="CLU_540198_0_0_1"/>
<dbReference type="GO" id="GO:0045717">
    <property type="term" value="P:negative regulation of fatty acid biosynthetic process"/>
    <property type="evidence" value="ECO:0007669"/>
    <property type="project" value="TreeGrafter"/>
</dbReference>
<feature type="compositionally biased region" description="Basic and acidic residues" evidence="4">
    <location>
        <begin position="423"/>
        <end position="457"/>
    </location>
</feature>
<evidence type="ECO:0000256" key="1">
    <source>
        <dbReference type="ARBA" id="ARBA00022574"/>
    </source>
</evidence>
<dbReference type="Pfam" id="PF00400">
    <property type="entry name" value="WD40"/>
    <property type="match status" value="1"/>
</dbReference>
<proteinExistence type="predicted"/>
<accession>L1JKD2</accession>
<dbReference type="Gene3D" id="2.130.10.10">
    <property type="entry name" value="YVTN repeat-like/Quinoprotein amine dehydrogenase"/>
    <property type="match status" value="1"/>
</dbReference>
<dbReference type="InterPro" id="IPR015943">
    <property type="entry name" value="WD40/YVTN_repeat-like_dom_sf"/>
</dbReference>
<dbReference type="STRING" id="905079.L1JKD2"/>
<evidence type="ECO:0000313" key="5">
    <source>
        <dbReference type="EMBL" id="EKX48762.1"/>
    </source>
</evidence>
<protein>
    <submittedName>
        <fullName evidence="5 6">Uncharacterized protein</fullName>
    </submittedName>
</protein>
<dbReference type="SUPFAM" id="SSF50978">
    <property type="entry name" value="WD40 repeat-like"/>
    <property type="match status" value="1"/>
</dbReference>
<dbReference type="eggNOG" id="KOG1310">
    <property type="taxonomic scope" value="Eukaryota"/>
</dbReference>
<dbReference type="GeneID" id="17305610"/>
<evidence type="ECO:0000256" key="3">
    <source>
        <dbReference type="PROSITE-ProRule" id="PRU00221"/>
    </source>
</evidence>
<dbReference type="PANTHER" id="PTHR15574:SF40">
    <property type="entry name" value="WD AND TETRATRICOPEPTIDE REPEATS PROTEIN 1"/>
    <property type="match status" value="1"/>
</dbReference>
<dbReference type="AlphaFoldDB" id="L1JKD2"/>
<dbReference type="InterPro" id="IPR036322">
    <property type="entry name" value="WD40_repeat_dom_sf"/>
</dbReference>
<dbReference type="EnsemblProtists" id="EKX48762">
    <property type="protein sequence ID" value="EKX48762"/>
    <property type="gene ID" value="GUITHDRAFT_136435"/>
</dbReference>
<dbReference type="RefSeq" id="XP_005835742.1">
    <property type="nucleotide sequence ID" value="XM_005835685.1"/>
</dbReference>